<dbReference type="RefSeq" id="WP_201328760.1">
    <property type="nucleotide sequence ID" value="NZ_AP017470.1"/>
</dbReference>
<keyword evidence="5" id="KW-1185">Reference proteome</keyword>
<organism evidence="4 5">
    <name type="scientific">Thermotomaculum hydrothermale</name>
    <dbReference type="NCBI Taxonomy" id="981385"/>
    <lineage>
        <taxon>Bacteria</taxon>
        <taxon>Pseudomonadati</taxon>
        <taxon>Acidobacteriota</taxon>
        <taxon>Holophagae</taxon>
        <taxon>Thermotomaculales</taxon>
        <taxon>Thermotomaculaceae</taxon>
        <taxon>Thermotomaculum</taxon>
    </lineage>
</organism>
<dbReference type="PANTHER" id="PTHR44591">
    <property type="entry name" value="STRESS RESPONSE REGULATOR PROTEIN 1"/>
    <property type="match status" value="1"/>
</dbReference>
<gene>
    <name evidence="4" type="ORF">TTHT_0851</name>
</gene>
<dbReference type="SUPFAM" id="SSF52172">
    <property type="entry name" value="CheY-like"/>
    <property type="match status" value="1"/>
</dbReference>
<feature type="modified residue" description="4-aspartylphosphate" evidence="2">
    <location>
        <position position="184"/>
    </location>
</feature>
<protein>
    <submittedName>
        <fullName evidence="4">Two-component system response regulator</fullName>
    </submittedName>
</protein>
<feature type="domain" description="Response regulatory" evidence="3">
    <location>
        <begin position="133"/>
        <end position="246"/>
    </location>
</feature>
<dbReference type="PROSITE" id="PS50110">
    <property type="entry name" value="RESPONSE_REGULATORY"/>
    <property type="match status" value="1"/>
</dbReference>
<dbReference type="EMBL" id="AP017470">
    <property type="protein sequence ID" value="BBB32413.1"/>
    <property type="molecule type" value="Genomic_DNA"/>
</dbReference>
<evidence type="ECO:0000313" key="5">
    <source>
        <dbReference type="Proteomes" id="UP000595564"/>
    </source>
</evidence>
<evidence type="ECO:0000256" key="1">
    <source>
        <dbReference type="ARBA" id="ARBA00022553"/>
    </source>
</evidence>
<dbReference type="KEGG" id="thyd:TTHT_0851"/>
<name>A0A7R6PZ90_9BACT</name>
<dbReference type="GO" id="GO:0000160">
    <property type="term" value="P:phosphorelay signal transduction system"/>
    <property type="evidence" value="ECO:0007669"/>
    <property type="project" value="InterPro"/>
</dbReference>
<evidence type="ECO:0000256" key="2">
    <source>
        <dbReference type="PROSITE-ProRule" id="PRU00169"/>
    </source>
</evidence>
<dbReference type="SMART" id="SM00448">
    <property type="entry name" value="REC"/>
    <property type="match status" value="1"/>
</dbReference>
<dbReference type="InterPro" id="IPR011006">
    <property type="entry name" value="CheY-like_superfamily"/>
</dbReference>
<dbReference type="Proteomes" id="UP000595564">
    <property type="component" value="Chromosome"/>
</dbReference>
<dbReference type="PANTHER" id="PTHR44591:SF3">
    <property type="entry name" value="RESPONSE REGULATORY DOMAIN-CONTAINING PROTEIN"/>
    <property type="match status" value="1"/>
</dbReference>
<dbReference type="InterPro" id="IPR050595">
    <property type="entry name" value="Bact_response_regulator"/>
</dbReference>
<keyword evidence="1 2" id="KW-0597">Phosphoprotein</keyword>
<proteinExistence type="predicted"/>
<accession>A0A7R6PZ90</accession>
<dbReference type="CDD" id="cd00156">
    <property type="entry name" value="REC"/>
    <property type="match status" value="1"/>
</dbReference>
<evidence type="ECO:0000313" key="4">
    <source>
        <dbReference type="EMBL" id="BBB32413.1"/>
    </source>
</evidence>
<dbReference type="InterPro" id="IPR001789">
    <property type="entry name" value="Sig_transdc_resp-reg_receiver"/>
</dbReference>
<dbReference type="Pfam" id="PF00072">
    <property type="entry name" value="Response_reg"/>
    <property type="match status" value="1"/>
</dbReference>
<sequence length="248" mass="28880">MKKKLLNAIKIYIKYAYPEGNIPERIKKIVEEIERSENNLFTLPFFEKVDANVFALRLGNIFYPHMKLVVKNEDGELLFNVDTHDSPERIPPTLPGYEKFKKVIEFNKNVKKRIMNELYNKSGITVESNGDNTVVFLDDEEFILDIFKNLSQCLGVRAKTYKNGNNLLRDIEQSKLKPCICFVDIMMPEISGYDFVKKLREKKIKKFPVVFTTGVNPSKLKKDLCDDYLLKPVSLKDIESKLKKFKLL</sequence>
<dbReference type="Gene3D" id="3.40.50.2300">
    <property type="match status" value="1"/>
</dbReference>
<reference evidence="4 5" key="1">
    <citation type="journal article" date="2012" name="Extremophiles">
        <title>Thermotomaculum hydrothermale gen. nov., sp. nov., a novel heterotrophic thermophile within the phylum Acidobacteria from a deep-sea hydrothermal vent chimney in the Southern Okinawa Trough.</title>
        <authorList>
            <person name="Izumi H."/>
            <person name="Nunoura T."/>
            <person name="Miyazaki M."/>
            <person name="Mino S."/>
            <person name="Toki T."/>
            <person name="Takai K."/>
            <person name="Sako Y."/>
            <person name="Sawabe T."/>
            <person name="Nakagawa S."/>
        </authorList>
    </citation>
    <scope>NUCLEOTIDE SEQUENCE [LARGE SCALE GENOMIC DNA]</scope>
    <source>
        <strain evidence="4 5">AC55</strain>
    </source>
</reference>
<evidence type="ECO:0000259" key="3">
    <source>
        <dbReference type="PROSITE" id="PS50110"/>
    </source>
</evidence>
<dbReference type="AlphaFoldDB" id="A0A7R6PZ90"/>